<dbReference type="InterPro" id="IPR029063">
    <property type="entry name" value="SAM-dependent_MTases_sf"/>
</dbReference>
<dbReference type="InterPro" id="IPR019410">
    <property type="entry name" value="Methyltransf_16"/>
</dbReference>
<proteinExistence type="inferred from homology"/>
<sequence>MAASMEDQSEADQETHKILQDISKQFLQMVPIRRIKWKVKYLRETFATTTRQPKHLTHIERVCSEIYLHHPTVDGEEIGFDVQRMLLNATIMNPICKKYPPSLSYRKAFMKQIINKPDDQTVSLQESTHLISQGTTGLSTWQAALHLAEWIFENSKTLTNKSVLELGSGLGLTGICVCKCCQLKSYTFTDCHPQVLFLLMKNIELNFLNSKKPELSKLEHGNKNTSKDNKMMKSIRRQLSVNAEPNICSDSAEIMDISYTSSASQEEEDNEEDDNEIFEDLNKFSPCSTSWIRNDKDSLYRLKVDDKIRLCQFDWEESIDSLSKAITPDVILAAEIFVFFTDVVYDKTIIPALVNVLRCLLSFDLSNGQRPVAYVTSTIRNEDTRDHFLITLANEGLVYEMMEPPKQRIFHYEDTIPIEILKIQYLK</sequence>
<comment type="similarity">
    <text evidence="1">Belongs to the class I-like SAM-binding methyltransferase superfamily. EEF2KMT family.</text>
</comment>
<dbReference type="Proteomes" id="UP001217089">
    <property type="component" value="Unassembled WGS sequence"/>
</dbReference>
<protein>
    <recommendedName>
        <fullName evidence="3">FAM86 N-terminal domain-containing protein</fullName>
    </recommendedName>
</protein>
<accession>A0ABQ9FMX6</accession>
<name>A0ABQ9FMX6_TEGGR</name>
<dbReference type="EMBL" id="JARBDR010000214">
    <property type="protein sequence ID" value="KAJ8318061.1"/>
    <property type="molecule type" value="Genomic_DNA"/>
</dbReference>
<evidence type="ECO:0000313" key="5">
    <source>
        <dbReference type="Proteomes" id="UP001217089"/>
    </source>
</evidence>
<evidence type="ECO:0000313" key="4">
    <source>
        <dbReference type="EMBL" id="KAJ8318061.1"/>
    </source>
</evidence>
<keyword evidence="2" id="KW-0808">Transferase</keyword>
<reference evidence="4 5" key="1">
    <citation type="submission" date="2022-12" db="EMBL/GenBank/DDBJ databases">
        <title>Chromosome-level genome of Tegillarca granosa.</title>
        <authorList>
            <person name="Kim J."/>
        </authorList>
    </citation>
    <scope>NUCLEOTIDE SEQUENCE [LARGE SCALE GENOMIC DNA]</scope>
    <source>
        <strain evidence="4">Teg-2019</strain>
        <tissue evidence="4">Adductor muscle</tissue>
    </source>
</reference>
<evidence type="ECO:0000256" key="2">
    <source>
        <dbReference type="ARBA" id="ARBA00022679"/>
    </source>
</evidence>
<gene>
    <name evidence="4" type="ORF">KUTeg_003152</name>
</gene>
<dbReference type="Gene3D" id="3.40.50.150">
    <property type="entry name" value="Vaccinia Virus protein VP39"/>
    <property type="match status" value="1"/>
</dbReference>
<evidence type="ECO:0000256" key="1">
    <source>
        <dbReference type="ARBA" id="ARBA00005511"/>
    </source>
</evidence>
<feature type="domain" description="FAM86 N-terminal" evidence="3">
    <location>
        <begin position="84"/>
        <end position="119"/>
    </location>
</feature>
<dbReference type="PANTHER" id="PTHR14614:SF130">
    <property type="entry name" value="PROTEIN-LYSINE N-METHYLTRANSFERASE EEF2KMT"/>
    <property type="match status" value="1"/>
</dbReference>
<keyword evidence="5" id="KW-1185">Reference proteome</keyword>
<dbReference type="PANTHER" id="PTHR14614">
    <property type="entry name" value="HEPATOCELLULAR CARCINOMA-ASSOCIATED ANTIGEN"/>
    <property type="match status" value="1"/>
</dbReference>
<dbReference type="SUPFAM" id="SSF53335">
    <property type="entry name" value="S-adenosyl-L-methionine-dependent methyltransferases"/>
    <property type="match status" value="1"/>
</dbReference>
<dbReference type="Pfam" id="PF10294">
    <property type="entry name" value="Methyltransf_16"/>
    <property type="match status" value="1"/>
</dbReference>
<dbReference type="Pfam" id="PF14904">
    <property type="entry name" value="FAM86"/>
    <property type="match status" value="1"/>
</dbReference>
<comment type="caution">
    <text evidence="4">The sequence shown here is derived from an EMBL/GenBank/DDBJ whole genome shotgun (WGS) entry which is preliminary data.</text>
</comment>
<dbReference type="InterPro" id="IPR029426">
    <property type="entry name" value="FAM86_N"/>
</dbReference>
<organism evidence="4 5">
    <name type="scientific">Tegillarca granosa</name>
    <name type="common">Malaysian cockle</name>
    <name type="synonym">Anadara granosa</name>
    <dbReference type="NCBI Taxonomy" id="220873"/>
    <lineage>
        <taxon>Eukaryota</taxon>
        <taxon>Metazoa</taxon>
        <taxon>Spiralia</taxon>
        <taxon>Lophotrochozoa</taxon>
        <taxon>Mollusca</taxon>
        <taxon>Bivalvia</taxon>
        <taxon>Autobranchia</taxon>
        <taxon>Pteriomorphia</taxon>
        <taxon>Arcoida</taxon>
        <taxon>Arcoidea</taxon>
        <taxon>Arcidae</taxon>
        <taxon>Tegillarca</taxon>
    </lineage>
</organism>
<evidence type="ECO:0000259" key="3">
    <source>
        <dbReference type="Pfam" id="PF14904"/>
    </source>
</evidence>